<protein>
    <submittedName>
        <fullName evidence="1">Uncharacterized protein</fullName>
    </submittedName>
</protein>
<reference evidence="1" key="1">
    <citation type="submission" date="2022-09" db="EMBL/GenBank/DDBJ databases">
        <title>Australian commercial rhizobial inoculants.</title>
        <authorList>
            <person name="Kohlmeier M.G."/>
            <person name="O'Hara G.W."/>
            <person name="Colombi E."/>
            <person name="Ramsay J.P."/>
            <person name="Terpolilli J."/>
        </authorList>
    </citation>
    <scope>NUCLEOTIDE SEQUENCE</scope>
    <source>
        <strain evidence="1">WSM1592</strain>
        <plasmid evidence="1">pWSM1592_3</plasmid>
    </source>
</reference>
<keyword evidence="2" id="KW-1185">Reference proteome</keyword>
<sequence length="43" mass="4518">MGDAEITAPVAQDRFNLWVALKAFGHAAHLPFNLLAGIIVASA</sequence>
<accession>A0ABY5XY87</accession>
<evidence type="ECO:0000313" key="2">
    <source>
        <dbReference type="Proteomes" id="UP001060123"/>
    </source>
</evidence>
<organism evidence="1 2">
    <name type="scientific">Rhizobium sullae</name>
    <name type="common">Rhizobium hedysari</name>
    <dbReference type="NCBI Taxonomy" id="50338"/>
    <lineage>
        <taxon>Bacteria</taxon>
        <taxon>Pseudomonadati</taxon>
        <taxon>Pseudomonadota</taxon>
        <taxon>Alphaproteobacteria</taxon>
        <taxon>Hyphomicrobiales</taxon>
        <taxon>Rhizobiaceae</taxon>
        <taxon>Rhizobium/Agrobacterium group</taxon>
        <taxon>Rhizobium</taxon>
    </lineage>
</organism>
<dbReference type="EMBL" id="CP104146">
    <property type="protein sequence ID" value="UWU19468.1"/>
    <property type="molecule type" value="Genomic_DNA"/>
</dbReference>
<dbReference type="Proteomes" id="UP001060123">
    <property type="component" value="Plasmid pWSM1592_3"/>
</dbReference>
<geneLocation type="plasmid" evidence="1 2">
    <name>pWSM1592_3</name>
</geneLocation>
<dbReference type="RefSeq" id="WP_260308667.1">
    <property type="nucleotide sequence ID" value="NZ_CP104146.1"/>
</dbReference>
<evidence type="ECO:0000313" key="1">
    <source>
        <dbReference type="EMBL" id="UWU19468.1"/>
    </source>
</evidence>
<gene>
    <name evidence="1" type="ORF">N2599_37135</name>
</gene>
<proteinExistence type="predicted"/>
<keyword evidence="1" id="KW-0614">Plasmid</keyword>
<name>A0ABY5XY87_RHISU</name>